<protein>
    <submittedName>
        <fullName evidence="1">Uncharacterized protein</fullName>
    </submittedName>
</protein>
<evidence type="ECO:0000313" key="1">
    <source>
        <dbReference type="EMBL" id="KAI5610041.1"/>
    </source>
</evidence>
<proteinExistence type="predicted"/>
<dbReference type="AlphaFoldDB" id="A0AAD5A5B4"/>
<organism evidence="1 2">
    <name type="scientific">Silurus asotus</name>
    <name type="common">Amur catfish</name>
    <name type="synonym">Parasilurus asotus</name>
    <dbReference type="NCBI Taxonomy" id="30991"/>
    <lineage>
        <taxon>Eukaryota</taxon>
        <taxon>Metazoa</taxon>
        <taxon>Chordata</taxon>
        <taxon>Craniata</taxon>
        <taxon>Vertebrata</taxon>
        <taxon>Euteleostomi</taxon>
        <taxon>Actinopterygii</taxon>
        <taxon>Neopterygii</taxon>
        <taxon>Teleostei</taxon>
        <taxon>Ostariophysi</taxon>
        <taxon>Siluriformes</taxon>
        <taxon>Siluridae</taxon>
        <taxon>Silurus</taxon>
    </lineage>
</organism>
<dbReference type="Proteomes" id="UP001205998">
    <property type="component" value="Unassembled WGS sequence"/>
</dbReference>
<reference evidence="1" key="1">
    <citation type="submission" date="2018-07" db="EMBL/GenBank/DDBJ databases">
        <title>Comparative genomics of catfishes provides insights into carnivory and benthic adaptation.</title>
        <authorList>
            <person name="Zhang Y."/>
            <person name="Wang D."/>
            <person name="Peng Z."/>
            <person name="Zheng S."/>
            <person name="Shao F."/>
            <person name="Tao W."/>
        </authorList>
    </citation>
    <scope>NUCLEOTIDE SEQUENCE</scope>
    <source>
        <strain evidence="1">Chongqing</strain>
    </source>
</reference>
<comment type="caution">
    <text evidence="1">The sequence shown here is derived from an EMBL/GenBank/DDBJ whole genome shotgun (WGS) entry which is preliminary data.</text>
</comment>
<gene>
    <name evidence="1" type="ORF">C0J50_5394</name>
</gene>
<accession>A0AAD5A5B4</accession>
<name>A0AAD5A5B4_SILAS</name>
<sequence length="72" mass="8168">MSRMLRPAIVRRDVEQAEEGLMVSNSSSQEALRHRRRAGQSALSYYFPLPNTSEYATGKKVDVLVVRNTTEL</sequence>
<evidence type="ECO:0000313" key="2">
    <source>
        <dbReference type="Proteomes" id="UP001205998"/>
    </source>
</evidence>
<keyword evidence="2" id="KW-1185">Reference proteome</keyword>
<dbReference type="EMBL" id="MU574732">
    <property type="protein sequence ID" value="KAI5610041.1"/>
    <property type="molecule type" value="Genomic_DNA"/>
</dbReference>